<sequence length="71" mass="7981">MAQEGLNQGEDGYWVEDAPTLVEANCWFSSKGCEDLHSDDSISCLVALYLVLLMILFEQLQVGIPRLRDSF</sequence>
<organism evidence="1 2">
    <name type="scientific">Gossypium darwinii</name>
    <name type="common">Darwin's cotton</name>
    <name type="synonym">Gossypium barbadense var. darwinii</name>
    <dbReference type="NCBI Taxonomy" id="34276"/>
    <lineage>
        <taxon>Eukaryota</taxon>
        <taxon>Viridiplantae</taxon>
        <taxon>Streptophyta</taxon>
        <taxon>Embryophyta</taxon>
        <taxon>Tracheophyta</taxon>
        <taxon>Spermatophyta</taxon>
        <taxon>Magnoliopsida</taxon>
        <taxon>eudicotyledons</taxon>
        <taxon>Gunneridae</taxon>
        <taxon>Pentapetalae</taxon>
        <taxon>rosids</taxon>
        <taxon>malvids</taxon>
        <taxon>Malvales</taxon>
        <taxon>Malvaceae</taxon>
        <taxon>Malvoideae</taxon>
        <taxon>Gossypium</taxon>
    </lineage>
</organism>
<dbReference type="Proteomes" id="UP000323506">
    <property type="component" value="Chromosome D02"/>
</dbReference>
<proteinExistence type="predicted"/>
<name>A0A5D2DD58_GOSDA</name>
<keyword evidence="2" id="KW-1185">Reference proteome</keyword>
<evidence type="ECO:0000313" key="1">
    <source>
        <dbReference type="EMBL" id="TYG78602.1"/>
    </source>
</evidence>
<dbReference type="EMBL" id="CM017702">
    <property type="protein sequence ID" value="TYG78602.1"/>
    <property type="molecule type" value="Genomic_DNA"/>
</dbReference>
<reference evidence="1 2" key="1">
    <citation type="submission" date="2019-06" db="EMBL/GenBank/DDBJ databases">
        <title>WGS assembly of Gossypium darwinii.</title>
        <authorList>
            <person name="Chen Z.J."/>
            <person name="Sreedasyam A."/>
            <person name="Ando A."/>
            <person name="Song Q."/>
            <person name="De L."/>
            <person name="Hulse-Kemp A."/>
            <person name="Ding M."/>
            <person name="Ye W."/>
            <person name="Kirkbride R."/>
            <person name="Jenkins J."/>
            <person name="Plott C."/>
            <person name="Lovell J."/>
            <person name="Lin Y.-M."/>
            <person name="Vaughn R."/>
            <person name="Liu B."/>
            <person name="Li W."/>
            <person name="Simpson S."/>
            <person name="Scheffler B."/>
            <person name="Saski C."/>
            <person name="Grover C."/>
            <person name="Hu G."/>
            <person name="Conover J."/>
            <person name="Carlson J."/>
            <person name="Shu S."/>
            <person name="Boston L."/>
            <person name="Williams M."/>
            <person name="Peterson D."/>
            <person name="Mcgee K."/>
            <person name="Jones D."/>
            <person name="Wendel J."/>
            <person name="Stelly D."/>
            <person name="Grimwood J."/>
            <person name="Schmutz J."/>
        </authorList>
    </citation>
    <scope>NUCLEOTIDE SEQUENCE [LARGE SCALE GENOMIC DNA]</scope>
    <source>
        <strain evidence="1">1808015.09</strain>
    </source>
</reference>
<dbReference type="AlphaFoldDB" id="A0A5D2DD58"/>
<protein>
    <submittedName>
        <fullName evidence="1">Uncharacterized protein</fullName>
    </submittedName>
</protein>
<accession>A0A5D2DD58</accession>
<evidence type="ECO:0000313" key="2">
    <source>
        <dbReference type="Proteomes" id="UP000323506"/>
    </source>
</evidence>
<gene>
    <name evidence="1" type="ORF">ES288_D02G073000v1</name>
</gene>